<name>A0AAV4ZR19_9HYPH</name>
<evidence type="ECO:0000256" key="1">
    <source>
        <dbReference type="SAM" id="Coils"/>
    </source>
</evidence>
<dbReference type="InterPro" id="IPR036890">
    <property type="entry name" value="HATPase_C_sf"/>
</dbReference>
<feature type="region of interest" description="Disordered" evidence="2">
    <location>
        <begin position="91"/>
        <end position="112"/>
    </location>
</feature>
<dbReference type="Pfam" id="PF02518">
    <property type="entry name" value="HATPase_c"/>
    <property type="match status" value="1"/>
</dbReference>
<dbReference type="Proteomes" id="UP001055247">
    <property type="component" value="Unassembled WGS sequence"/>
</dbReference>
<dbReference type="EMBL" id="BPQO01000023">
    <property type="protein sequence ID" value="GJD91011.1"/>
    <property type="molecule type" value="Genomic_DNA"/>
</dbReference>
<evidence type="ECO:0000313" key="4">
    <source>
        <dbReference type="EMBL" id="GJD91011.1"/>
    </source>
</evidence>
<evidence type="ECO:0000259" key="3">
    <source>
        <dbReference type="PROSITE" id="PS50109"/>
    </source>
</evidence>
<reference evidence="4" key="2">
    <citation type="submission" date="2021-08" db="EMBL/GenBank/DDBJ databases">
        <authorList>
            <person name="Tani A."/>
            <person name="Ola A."/>
            <person name="Ogura Y."/>
            <person name="Katsura K."/>
            <person name="Hayashi T."/>
        </authorList>
    </citation>
    <scope>NUCLEOTIDE SEQUENCE</scope>
    <source>
        <strain evidence="4">DSM 16372</strain>
    </source>
</reference>
<feature type="coiled-coil region" evidence="1">
    <location>
        <begin position="518"/>
        <end position="581"/>
    </location>
</feature>
<protein>
    <recommendedName>
        <fullName evidence="3">Histidine kinase domain-containing protein</fullName>
    </recommendedName>
</protein>
<accession>A0AAV4ZR19</accession>
<dbReference type="InterPro" id="IPR003594">
    <property type="entry name" value="HATPase_dom"/>
</dbReference>
<sequence length="882" mass="96660">MVPGSSGEVAHPVGGAQLRVGAHVLIQLGSELVTDVEQAILECVKNAYDADAKGCGIEVATQETGTLVEVGPVSRLARFDAAAESVQVEIVPLPPADERDGDEEPEDETPEPMCERRLSYTGRMTITDRGEGMTQDQLRSSWLVVSGSVKRGLPGQPKRKTTLQNRTPLGDKGLGRLGTMKIGDILLVETAKSTGDDIAVARFRWADCERSVTVDQIPVQFGSRPNAEGFKGTKVTVLGLKDLPEWRRPRRIDEITASLAKLVSPFEVTSTFPVSIQLDGRDRSLVSVTNEILDRAIAKFDFRWEADGQGDMELVATAYMRKRLIAGERSKQQREKTALVFGRDGGKGFRDLLLSPKKLKGYTRKDVSDTGPWYVELERRFPWSAMLMDNEGKIEDPGPFTGSFYYFHLQRQDEADKSAAAGIGISSDLIKGLTGIAVLRDGFRVRSPGDWLGLSAEMTSGSTYGLRTDNTIGYFALSGEFNAGLTEKSDREGFVEDAPYRGFLQIARQCRKFSSDAMDNVRRSLDEYARKLQETGREELARPGNPMRIVERSMQTARDARSLADKTVTDLRSDIEALEREVIDSGDAGRTAWRAVELAKTARDAVDAVRSKLDPQVEPADAVDFLRREISDKDAQVTALYESAAVGLSARGLAHELRTHLAEIQQRSKAIQDAARKSGNEAAMLPHLRSIRGSCGAIANAASLIDPMLPRSRTLRETFAVADFVREYVENRAISFEHAGIVAVVDEMPGAAIVRANRSRLLQVLDNLVRNSVYWLRRGGITGEGLPAKEVRIDVTDGGFIVSDTGPGVDPAVEERLFEIFVSGRPAAPEGQSPGGQGIGLFIVRQLLALDGCTVDLLDDLNHLGRRYRFEVDLTAVLAQPQ</sequence>
<proteinExistence type="predicted"/>
<dbReference type="SUPFAM" id="SSF55874">
    <property type="entry name" value="ATPase domain of HSP90 chaperone/DNA topoisomerase II/histidine kinase"/>
    <property type="match status" value="2"/>
</dbReference>
<dbReference type="SMART" id="SM00387">
    <property type="entry name" value="HATPase_c"/>
    <property type="match status" value="1"/>
</dbReference>
<dbReference type="AlphaFoldDB" id="A0AAV4ZR19"/>
<keyword evidence="5" id="KW-1185">Reference proteome</keyword>
<evidence type="ECO:0000256" key="2">
    <source>
        <dbReference type="SAM" id="MobiDB-lite"/>
    </source>
</evidence>
<feature type="region of interest" description="Disordered" evidence="2">
    <location>
        <begin position="149"/>
        <end position="172"/>
    </location>
</feature>
<evidence type="ECO:0000313" key="5">
    <source>
        <dbReference type="Proteomes" id="UP001055247"/>
    </source>
</evidence>
<gene>
    <name evidence="4" type="ORF">BHAOGJBA_4555</name>
</gene>
<feature type="domain" description="Histidine kinase" evidence="3">
    <location>
        <begin position="652"/>
        <end position="876"/>
    </location>
</feature>
<comment type="caution">
    <text evidence="4">The sequence shown here is derived from an EMBL/GenBank/DDBJ whole genome shotgun (WGS) entry which is preliminary data.</text>
</comment>
<reference evidence="4" key="1">
    <citation type="journal article" date="2016" name="Front. Microbiol.">
        <title>Genome Sequence of the Piezophilic, Mesophilic Sulfate-Reducing Bacterium Desulfovibrio indicus J2T.</title>
        <authorList>
            <person name="Cao J."/>
            <person name="Maignien L."/>
            <person name="Shao Z."/>
            <person name="Alain K."/>
            <person name="Jebbar M."/>
        </authorList>
    </citation>
    <scope>NUCLEOTIDE SEQUENCE</scope>
    <source>
        <strain evidence="4">DSM 16372</strain>
    </source>
</reference>
<keyword evidence="1" id="KW-0175">Coiled coil</keyword>
<organism evidence="4 5">
    <name type="scientific">Methylobacterium hispanicum</name>
    <dbReference type="NCBI Taxonomy" id="270350"/>
    <lineage>
        <taxon>Bacteria</taxon>
        <taxon>Pseudomonadati</taxon>
        <taxon>Pseudomonadota</taxon>
        <taxon>Alphaproteobacteria</taxon>
        <taxon>Hyphomicrobiales</taxon>
        <taxon>Methylobacteriaceae</taxon>
        <taxon>Methylobacterium</taxon>
    </lineage>
</organism>
<feature type="compositionally biased region" description="Acidic residues" evidence="2">
    <location>
        <begin position="99"/>
        <end position="110"/>
    </location>
</feature>
<dbReference type="PANTHER" id="PTHR43065">
    <property type="entry name" value="SENSOR HISTIDINE KINASE"/>
    <property type="match status" value="1"/>
</dbReference>
<dbReference type="InterPro" id="IPR005467">
    <property type="entry name" value="His_kinase_dom"/>
</dbReference>
<dbReference type="PROSITE" id="PS50109">
    <property type="entry name" value="HIS_KIN"/>
    <property type="match status" value="1"/>
</dbReference>
<dbReference type="Gene3D" id="3.30.565.10">
    <property type="entry name" value="Histidine kinase-like ATPase, C-terminal domain"/>
    <property type="match status" value="2"/>
</dbReference>